<name>A0ABU1UIA7_9MICC</name>
<reference evidence="1 2" key="1">
    <citation type="submission" date="2023-07" db="EMBL/GenBank/DDBJ databases">
        <title>Sorghum-associated microbial communities from plants grown in Nebraska, USA.</title>
        <authorList>
            <person name="Schachtman D."/>
        </authorList>
    </citation>
    <scope>NUCLEOTIDE SEQUENCE [LARGE SCALE GENOMIC DNA]</scope>
    <source>
        <strain evidence="1 2">BE167</strain>
    </source>
</reference>
<dbReference type="Proteomes" id="UP001252243">
    <property type="component" value="Unassembled WGS sequence"/>
</dbReference>
<dbReference type="Pfam" id="PF19614">
    <property type="entry name" value="DUF6119"/>
    <property type="match status" value="1"/>
</dbReference>
<organism evidence="1 2">
    <name type="scientific">Arthrobacter ginsengisoli</name>
    <dbReference type="NCBI Taxonomy" id="1356565"/>
    <lineage>
        <taxon>Bacteria</taxon>
        <taxon>Bacillati</taxon>
        <taxon>Actinomycetota</taxon>
        <taxon>Actinomycetes</taxon>
        <taxon>Micrococcales</taxon>
        <taxon>Micrococcaceae</taxon>
        <taxon>Arthrobacter</taxon>
    </lineage>
</organism>
<accession>A0ABU1UIA7</accession>
<sequence length="91" mass="9370">MDDRAKVDRSSIPSGAQLRGFGIGGFGELVTRLVATAEIPGLSIGKSFKLRGADALSVPLAQNPRGLLSDLAAIEAVLAKPALKELEALGD</sequence>
<evidence type="ECO:0000313" key="2">
    <source>
        <dbReference type="Proteomes" id="UP001252243"/>
    </source>
</evidence>
<evidence type="ECO:0000313" key="1">
    <source>
        <dbReference type="EMBL" id="MDR7084898.1"/>
    </source>
</evidence>
<comment type="caution">
    <text evidence="1">The sequence shown here is derived from an EMBL/GenBank/DDBJ whole genome shotgun (WGS) entry which is preliminary data.</text>
</comment>
<keyword evidence="2" id="KW-1185">Reference proteome</keyword>
<protein>
    <submittedName>
        <fullName evidence="1">Uncharacterized protein (TIGR04141 family)</fullName>
    </submittedName>
</protein>
<gene>
    <name evidence="1" type="ORF">J2X01_004217</name>
</gene>
<proteinExistence type="predicted"/>
<dbReference type="EMBL" id="JAVDVQ010000036">
    <property type="protein sequence ID" value="MDR7084898.1"/>
    <property type="molecule type" value="Genomic_DNA"/>
</dbReference>
<dbReference type="InterPro" id="IPR026487">
    <property type="entry name" value="CHP04141"/>
</dbReference>